<evidence type="ECO:0000313" key="2">
    <source>
        <dbReference type="Proteomes" id="UP001612741"/>
    </source>
</evidence>
<comment type="caution">
    <text evidence="1">The sequence shown here is derived from an EMBL/GenBank/DDBJ whole genome shotgun (WGS) entry which is preliminary data.</text>
</comment>
<evidence type="ECO:0000313" key="1">
    <source>
        <dbReference type="EMBL" id="MFI6499830.1"/>
    </source>
</evidence>
<accession>A0ABW7YV82</accession>
<gene>
    <name evidence="1" type="ORF">ACIBG2_20745</name>
</gene>
<proteinExistence type="predicted"/>
<organism evidence="1 2">
    <name type="scientific">Nonomuraea typhae</name>
    <dbReference type="NCBI Taxonomy" id="2603600"/>
    <lineage>
        <taxon>Bacteria</taxon>
        <taxon>Bacillati</taxon>
        <taxon>Actinomycetota</taxon>
        <taxon>Actinomycetes</taxon>
        <taxon>Streptosporangiales</taxon>
        <taxon>Streptosporangiaceae</taxon>
        <taxon>Nonomuraea</taxon>
    </lineage>
</organism>
<name>A0ABW7YV82_9ACTN</name>
<dbReference type="Proteomes" id="UP001612741">
    <property type="component" value="Unassembled WGS sequence"/>
</dbReference>
<protein>
    <submittedName>
        <fullName evidence="1">Uncharacterized protein</fullName>
    </submittedName>
</protein>
<dbReference type="RefSeq" id="WP_397083370.1">
    <property type="nucleotide sequence ID" value="NZ_JBITGY010000005.1"/>
</dbReference>
<dbReference type="EMBL" id="JBITGY010000005">
    <property type="protein sequence ID" value="MFI6499830.1"/>
    <property type="molecule type" value="Genomic_DNA"/>
</dbReference>
<reference evidence="1 2" key="1">
    <citation type="submission" date="2024-10" db="EMBL/GenBank/DDBJ databases">
        <title>The Natural Products Discovery Center: Release of the First 8490 Sequenced Strains for Exploring Actinobacteria Biosynthetic Diversity.</title>
        <authorList>
            <person name="Kalkreuter E."/>
            <person name="Kautsar S.A."/>
            <person name="Yang D."/>
            <person name="Bader C.D."/>
            <person name="Teijaro C.N."/>
            <person name="Fluegel L."/>
            <person name="Davis C.M."/>
            <person name="Simpson J.R."/>
            <person name="Lauterbach L."/>
            <person name="Steele A.D."/>
            <person name="Gui C."/>
            <person name="Meng S."/>
            <person name="Li G."/>
            <person name="Viehrig K."/>
            <person name="Ye F."/>
            <person name="Su P."/>
            <person name="Kiefer A.F."/>
            <person name="Nichols A."/>
            <person name="Cepeda A.J."/>
            <person name="Yan W."/>
            <person name="Fan B."/>
            <person name="Jiang Y."/>
            <person name="Adhikari A."/>
            <person name="Zheng C.-J."/>
            <person name="Schuster L."/>
            <person name="Cowan T.M."/>
            <person name="Smanski M.J."/>
            <person name="Chevrette M.G."/>
            <person name="De Carvalho L.P.S."/>
            <person name="Shen B."/>
        </authorList>
    </citation>
    <scope>NUCLEOTIDE SEQUENCE [LARGE SCALE GENOMIC DNA]</scope>
    <source>
        <strain evidence="1 2">NPDC050545</strain>
    </source>
</reference>
<sequence>MSATRDELHALVDELPDEQVAPVLALVRENVAAARRREGAVLALERIRERMRGVTGVDEELERLRDESRG</sequence>
<keyword evidence="2" id="KW-1185">Reference proteome</keyword>